<comment type="caution">
    <text evidence="10">The sequence shown here is derived from an EMBL/GenBank/DDBJ whole genome shotgun (WGS) entry which is preliminary data.</text>
</comment>
<dbReference type="InterPro" id="IPR025958">
    <property type="entry name" value="SID1_TM_fam"/>
</dbReference>
<feature type="non-terminal residue" evidence="10">
    <location>
        <position position="1"/>
    </location>
</feature>
<feature type="signal peptide" evidence="9">
    <location>
        <begin position="1"/>
        <end position="18"/>
    </location>
</feature>
<dbReference type="EMBL" id="VWYP01001553">
    <property type="protein sequence ID" value="NXR71441.1"/>
    <property type="molecule type" value="Genomic_DNA"/>
</dbReference>
<dbReference type="Proteomes" id="UP000535705">
    <property type="component" value="Unassembled WGS sequence"/>
</dbReference>
<evidence type="ECO:0000256" key="6">
    <source>
        <dbReference type="ARBA" id="ARBA00023136"/>
    </source>
</evidence>
<dbReference type="GO" id="GO:0051033">
    <property type="term" value="F:RNA transmembrane transporter activity"/>
    <property type="evidence" value="ECO:0007669"/>
    <property type="project" value="TreeGrafter"/>
</dbReference>
<name>A0A7L2NGM2_PYCJO</name>
<keyword evidence="11" id="KW-1185">Reference proteome</keyword>
<keyword evidence="4 9" id="KW-0732">Signal</keyword>
<dbReference type="GO" id="GO:0005764">
    <property type="term" value="C:lysosome"/>
    <property type="evidence" value="ECO:0007669"/>
    <property type="project" value="TreeGrafter"/>
</dbReference>
<feature type="non-terminal residue" evidence="10">
    <location>
        <position position="859"/>
    </location>
</feature>
<evidence type="ECO:0000313" key="10">
    <source>
        <dbReference type="EMBL" id="NXR71441.1"/>
    </source>
</evidence>
<feature type="transmembrane region" description="Helical" evidence="8">
    <location>
        <begin position="634"/>
        <end position="653"/>
    </location>
</feature>
<feature type="chain" id="PRO_5029664420" evidence="9">
    <location>
        <begin position="19"/>
        <end position="859"/>
    </location>
</feature>
<keyword evidence="5 8" id="KW-1133">Transmembrane helix</keyword>
<feature type="transmembrane region" description="Helical" evidence="8">
    <location>
        <begin position="774"/>
        <end position="794"/>
    </location>
</feature>
<feature type="transmembrane region" description="Helical" evidence="8">
    <location>
        <begin position="530"/>
        <end position="548"/>
    </location>
</feature>
<evidence type="ECO:0000256" key="1">
    <source>
        <dbReference type="ARBA" id="ARBA00004141"/>
    </source>
</evidence>
<feature type="transmembrane region" description="Helical" evidence="8">
    <location>
        <begin position="741"/>
        <end position="762"/>
    </location>
</feature>
<evidence type="ECO:0000256" key="4">
    <source>
        <dbReference type="ARBA" id="ARBA00022729"/>
    </source>
</evidence>
<evidence type="ECO:0000256" key="5">
    <source>
        <dbReference type="ARBA" id="ARBA00022989"/>
    </source>
</evidence>
<organism evidence="10 11">
    <name type="scientific">Pycnonotus jocosus</name>
    <name type="common">Red-whiskered bulbul</name>
    <name type="synonym">Lanius jocosus</name>
    <dbReference type="NCBI Taxonomy" id="182897"/>
    <lineage>
        <taxon>Eukaryota</taxon>
        <taxon>Metazoa</taxon>
        <taxon>Chordata</taxon>
        <taxon>Craniata</taxon>
        <taxon>Vertebrata</taxon>
        <taxon>Euteleostomi</taxon>
        <taxon>Archelosauria</taxon>
        <taxon>Archosauria</taxon>
        <taxon>Dinosauria</taxon>
        <taxon>Saurischia</taxon>
        <taxon>Theropoda</taxon>
        <taxon>Coelurosauria</taxon>
        <taxon>Aves</taxon>
        <taxon>Neognathae</taxon>
        <taxon>Neoaves</taxon>
        <taxon>Telluraves</taxon>
        <taxon>Australaves</taxon>
        <taxon>Passeriformes</taxon>
        <taxon>Sylvioidea</taxon>
        <taxon>Pycnonotidae</taxon>
        <taxon>Pycnonotus</taxon>
    </lineage>
</organism>
<feature type="transmembrane region" description="Helical" evidence="8">
    <location>
        <begin position="476"/>
        <end position="496"/>
    </location>
</feature>
<dbReference type="OrthoDB" id="416618at2759"/>
<gene>
    <name evidence="10" type="primary">Sidt2</name>
    <name evidence="10" type="ORF">PYCJOC_R03282</name>
</gene>
<sequence>LAWALLAGALLPAPPVRPQPLPHGDRKVQEKEAQFNTTYIDWVDADLLNIYAFNHSVRRNRTEGVRVSVNVLSDHKDRPVLFVVRQKEAVVSFQVPLILRGLYQRKYAYQEVSRTLCQPQTKAEVETQYFYVDVSTLSLNTSYQLRVTRVENFVLRTNERFTFNATAAQPQYFKYEFPEDVDSVIVKVTSAMAFPCSVISIQDILCPVYDLDNNVAFIGMYQTMTKKAAITVQKKDFPSHSFYVVVVVKTEDEACGGALPFYPLSKDASPDEPVDQHNRQKTLEVMVSPAITSEAYVRSVLFCLGIFLSFYILTLLIACWESCRQHKRKGLLAAMDSPSLDTGHSRSIPDSFLNHGPYDSYGYGSFGNGSSSSTEGVTDSLGSAEVSYSYVGQEQFKRRTPSAPTRPLSIAMGERSLENVAGRPRLDSLSSVEEDDYDTLADIDYDKNVIRTKQYLCVADLARKDKRVLRKKYQIYFWNIATIAVFYALPVIQLVITYQTVVNVTGNQDICYYNFLCAHPLGNLSAFNNILSNLGYVLLGLLFLLIILQREINYNRALLRNDTHALECGIPKHFGLFYAMGTALMMEGLLSACYHVCPNYTNFQFDTSFMYMIAGLCMLKLYQKRHPDINASAYSAYACLALVIFFSVVGVVFGKGNTAFWIVFSVIHIVATLLLSTQLYYMGRWKLDSGILRRILHVLYTDCVRQCSGPMYVDRMVLLVMGNIINWSLAAYGLIVRPNDFASYLLAIGICNLLLYFAFYIIMKLRSGERIKLIPLLCIISTSVVWGFALFFFFQGLSTWQKTPAESREHNRDCILLDFFDDHDIWHFLSSIAMFGSFLVLLTLDDDLDCVQRDKIYVF</sequence>
<evidence type="ECO:0000256" key="9">
    <source>
        <dbReference type="SAM" id="SignalP"/>
    </source>
</evidence>
<evidence type="ECO:0000256" key="3">
    <source>
        <dbReference type="ARBA" id="ARBA00022692"/>
    </source>
</evidence>
<feature type="transmembrane region" description="Helical" evidence="8">
    <location>
        <begin position="825"/>
        <end position="844"/>
    </location>
</feature>
<keyword evidence="6 8" id="KW-0472">Membrane</keyword>
<keyword evidence="7" id="KW-0325">Glycoprotein</keyword>
<comment type="subcellular location">
    <subcellularLocation>
        <location evidence="1">Membrane</location>
        <topology evidence="1">Multi-pass membrane protein</topology>
    </subcellularLocation>
</comment>
<evidence type="ECO:0000256" key="8">
    <source>
        <dbReference type="SAM" id="Phobius"/>
    </source>
</evidence>
<feature type="transmembrane region" description="Helical" evidence="8">
    <location>
        <begin position="659"/>
        <end position="681"/>
    </location>
</feature>
<dbReference type="AlphaFoldDB" id="A0A7L2NGM2"/>
<reference evidence="10 11" key="1">
    <citation type="submission" date="2019-09" db="EMBL/GenBank/DDBJ databases">
        <title>Bird 10,000 Genomes (B10K) Project - Family phase.</title>
        <authorList>
            <person name="Zhang G."/>
        </authorList>
    </citation>
    <scope>NUCLEOTIDE SEQUENCE [LARGE SCALE GENOMIC DNA]</scope>
    <source>
        <strain evidence="10">B10K-DU-002-42</strain>
        <tissue evidence="10">Muscle</tissue>
    </source>
</reference>
<proteinExistence type="inferred from homology"/>
<comment type="similarity">
    <text evidence="2">Belongs to the SID1 family.</text>
</comment>
<dbReference type="GO" id="GO:0005886">
    <property type="term" value="C:plasma membrane"/>
    <property type="evidence" value="ECO:0007669"/>
    <property type="project" value="TreeGrafter"/>
</dbReference>
<feature type="transmembrane region" description="Helical" evidence="8">
    <location>
        <begin position="716"/>
        <end position="735"/>
    </location>
</feature>
<protein>
    <submittedName>
        <fullName evidence="10">SIDT2 protein</fullName>
    </submittedName>
</protein>
<evidence type="ECO:0000256" key="7">
    <source>
        <dbReference type="ARBA" id="ARBA00023180"/>
    </source>
</evidence>
<evidence type="ECO:0000313" key="11">
    <source>
        <dbReference type="Proteomes" id="UP000535705"/>
    </source>
</evidence>
<keyword evidence="3 8" id="KW-0812">Transmembrane</keyword>
<evidence type="ECO:0000256" key="2">
    <source>
        <dbReference type="ARBA" id="ARBA00006618"/>
    </source>
</evidence>
<dbReference type="PANTHER" id="PTHR12185:SF16">
    <property type="entry name" value="SID1 TRANSMEMBRANE FAMILY MEMBER 2"/>
    <property type="match status" value="1"/>
</dbReference>
<feature type="transmembrane region" description="Helical" evidence="8">
    <location>
        <begin position="296"/>
        <end position="320"/>
    </location>
</feature>
<dbReference type="PANTHER" id="PTHR12185">
    <property type="entry name" value="SID1 TRANSMEMBRANE FAMILY MEMEBER"/>
    <property type="match status" value="1"/>
</dbReference>
<dbReference type="Pfam" id="PF13965">
    <property type="entry name" value="SID-1_RNA_chan"/>
    <property type="match status" value="1"/>
</dbReference>
<accession>A0A7L2NGM2</accession>
<dbReference type="GO" id="GO:0003725">
    <property type="term" value="F:double-stranded RNA binding"/>
    <property type="evidence" value="ECO:0007669"/>
    <property type="project" value="TreeGrafter"/>
</dbReference>